<reference evidence="1" key="1">
    <citation type="journal article" date="2015" name="Nature">
        <title>Complex archaea that bridge the gap between prokaryotes and eukaryotes.</title>
        <authorList>
            <person name="Spang A."/>
            <person name="Saw J.H."/>
            <person name="Jorgensen S.L."/>
            <person name="Zaremba-Niedzwiedzka K."/>
            <person name="Martijn J."/>
            <person name="Lind A.E."/>
            <person name="van Eijk R."/>
            <person name="Schleper C."/>
            <person name="Guy L."/>
            <person name="Ettema T.J."/>
        </authorList>
    </citation>
    <scope>NUCLEOTIDE SEQUENCE</scope>
</reference>
<protein>
    <submittedName>
        <fullName evidence="1">Uncharacterized protein</fullName>
    </submittedName>
</protein>
<dbReference type="AlphaFoldDB" id="A0A0F9FB83"/>
<accession>A0A0F9FB83</accession>
<name>A0A0F9FB83_9ZZZZ</name>
<gene>
    <name evidence="1" type="ORF">LCGC14_2326500</name>
</gene>
<organism evidence="1">
    <name type="scientific">marine sediment metagenome</name>
    <dbReference type="NCBI Taxonomy" id="412755"/>
    <lineage>
        <taxon>unclassified sequences</taxon>
        <taxon>metagenomes</taxon>
        <taxon>ecological metagenomes</taxon>
    </lineage>
</organism>
<proteinExistence type="predicted"/>
<evidence type="ECO:0000313" key="1">
    <source>
        <dbReference type="EMBL" id="KKL48342.1"/>
    </source>
</evidence>
<dbReference type="EMBL" id="LAZR01033348">
    <property type="protein sequence ID" value="KKL48342.1"/>
    <property type="molecule type" value="Genomic_DNA"/>
</dbReference>
<comment type="caution">
    <text evidence="1">The sequence shown here is derived from an EMBL/GenBank/DDBJ whole genome shotgun (WGS) entry which is preliminary data.</text>
</comment>
<sequence length="207" mass="23207">MRKIIGNEIFVFLKTSSGDVWDFSGLLIDVTEESLYIRGDISDPRIYIVPRNNVDYCITDEMPSAERTVVAKNSQPESIVAEQSQQPSTLEVYINKEKVTSIPVPPTFNLMAWHDGIMRVIMGNPDVKSLLAGKKQKSLEYYPGEVYIDIEDGYAPESCPNSTDTPNTFVMGEGGDPATDFMNPLQMVTRLQNTTKEKGKKDENKET</sequence>